<proteinExistence type="predicted"/>
<organism evidence="2 3">
    <name type="scientific">Aeromicrobium marinum DSM 15272</name>
    <dbReference type="NCBI Taxonomy" id="585531"/>
    <lineage>
        <taxon>Bacteria</taxon>
        <taxon>Bacillati</taxon>
        <taxon>Actinomycetota</taxon>
        <taxon>Actinomycetes</taxon>
        <taxon>Propionibacteriales</taxon>
        <taxon>Nocardioidaceae</taxon>
        <taxon>Aeromicrobium</taxon>
    </lineage>
</organism>
<evidence type="ECO:0000256" key="1">
    <source>
        <dbReference type="SAM" id="MobiDB-lite"/>
    </source>
</evidence>
<feature type="region of interest" description="Disordered" evidence="1">
    <location>
        <begin position="119"/>
        <end position="138"/>
    </location>
</feature>
<dbReference type="Proteomes" id="UP000003111">
    <property type="component" value="Unassembled WGS sequence"/>
</dbReference>
<comment type="caution">
    <text evidence="2">The sequence shown here is derived from an EMBL/GenBank/DDBJ whole genome shotgun (WGS) entry which is preliminary data.</text>
</comment>
<sequence>MPEVSCYFAGQDEPRRLHREHDDECPDDSACRGCAACPEDHCVVCTVAHSDDQHPLTCAACVAAFREDLDQVVRLSGGLLAHAVLGSGGRLARSPIPGGEAMVLMGPGTQPHGRAWYAEQPQGKRDHSHRDDERETDSATLGLTLAQIEDDWREVLQIPAADNELHSVGSAAAFLDQHLSRMAQIEAGDFPSNASDVATLRHTLEDVLGDGARDEPGAPCVHCGFSLVRKSAKPKLCRHRRLRDEVAQMSGEPRFSLLDLLRAYPALAFEHEACGDQGGSRDRWECLRCRRRYSEDQYRFAVGVTYLGHSPALTAAELERKIGTPATQIRVWGSRGLVAKRGRDEHGVWRYDVAEVESRVRQLEEEQRAGQEAARLAAATRNTPKRGVA</sequence>
<dbReference type="AlphaFoldDB" id="E2SDZ0"/>
<gene>
    <name evidence="2" type="ORF">HMPREF0063_11926</name>
</gene>
<protein>
    <submittedName>
        <fullName evidence="2">Transcriptional regulator, MerR family</fullName>
    </submittedName>
</protein>
<dbReference type="RefSeq" id="WP_007077018.1">
    <property type="nucleotide sequence ID" value="NZ_CM001024.1"/>
</dbReference>
<dbReference type="HOGENOM" id="CLU_709101_0_0_11"/>
<evidence type="ECO:0000313" key="2">
    <source>
        <dbReference type="EMBL" id="EFQ82717.1"/>
    </source>
</evidence>
<accession>E2SDZ0</accession>
<feature type="compositionally biased region" description="Low complexity" evidence="1">
    <location>
        <begin position="370"/>
        <end position="379"/>
    </location>
</feature>
<feature type="compositionally biased region" description="Basic and acidic residues" evidence="1">
    <location>
        <begin position="122"/>
        <end position="137"/>
    </location>
</feature>
<dbReference type="eggNOG" id="ENOG5032370">
    <property type="taxonomic scope" value="Bacteria"/>
</dbReference>
<keyword evidence="3" id="KW-1185">Reference proteome</keyword>
<dbReference type="STRING" id="585531.HMPREF0063_11926"/>
<reference evidence="2" key="1">
    <citation type="submission" date="2010-08" db="EMBL/GenBank/DDBJ databases">
        <authorList>
            <person name="Muzny D."/>
            <person name="Qin X."/>
            <person name="Buhay C."/>
            <person name="Dugan-Rocha S."/>
            <person name="Ding Y."/>
            <person name="Chen G."/>
            <person name="Hawes A."/>
            <person name="Holder M."/>
            <person name="Jhangiani S."/>
            <person name="Johnson A."/>
            <person name="Khan Z."/>
            <person name="Li Z."/>
            <person name="Liu W."/>
            <person name="Liu X."/>
            <person name="Perez L."/>
            <person name="Shen H."/>
            <person name="Wang Q."/>
            <person name="Watt J."/>
            <person name="Xi L."/>
            <person name="Xin Y."/>
            <person name="Zhou J."/>
            <person name="Deng J."/>
            <person name="Jiang H."/>
            <person name="Liu Y."/>
            <person name="Qu J."/>
            <person name="Song X.-Z."/>
            <person name="Zhang L."/>
            <person name="Villasana D."/>
            <person name="Johnson A."/>
            <person name="Liu J."/>
            <person name="Liyanage D."/>
            <person name="Lorensuhewa L."/>
            <person name="Robinson T."/>
            <person name="Song A."/>
            <person name="Song B.-B."/>
            <person name="Dinh H."/>
            <person name="Thornton R."/>
            <person name="Coyle M."/>
            <person name="Francisco L."/>
            <person name="Jackson L."/>
            <person name="Javaid M."/>
            <person name="Korchina V."/>
            <person name="Kovar C."/>
            <person name="Mata R."/>
            <person name="Mathew T."/>
            <person name="Ngo R."/>
            <person name="Nguyen L."/>
            <person name="Nguyen N."/>
            <person name="Okwuonu G."/>
            <person name="Ongeri F."/>
            <person name="Pham C."/>
            <person name="Simmons D."/>
            <person name="Wilczek-Boney K."/>
            <person name="Hale W."/>
            <person name="Jakkamsetti A."/>
            <person name="Pham P."/>
            <person name="Ruth R."/>
            <person name="San Lucas F."/>
            <person name="Warren J."/>
            <person name="Zhang J."/>
            <person name="Zhao Z."/>
            <person name="Zhou C."/>
            <person name="Zhu D."/>
            <person name="Lee S."/>
            <person name="Bess C."/>
            <person name="Blankenburg K."/>
            <person name="Forbes L."/>
            <person name="Fu Q."/>
            <person name="Gubbala S."/>
            <person name="Hirani K."/>
            <person name="Jayaseelan J.C."/>
            <person name="Lara F."/>
            <person name="Munidasa M."/>
            <person name="Palculict T."/>
            <person name="Patil S."/>
            <person name="Pu L.-L."/>
            <person name="Saada N."/>
            <person name="Tang L."/>
            <person name="Weissenberger G."/>
            <person name="Zhu Y."/>
            <person name="Hemphill L."/>
            <person name="Shang Y."/>
            <person name="Youmans B."/>
            <person name="Ayvaz T."/>
            <person name="Ross M."/>
            <person name="Santibanez J."/>
            <person name="Aqrawi P."/>
            <person name="Gross S."/>
            <person name="Joshi V."/>
            <person name="Fowler G."/>
            <person name="Nazareth L."/>
            <person name="Reid J."/>
            <person name="Worley K."/>
            <person name="Petrosino J."/>
            <person name="Highlander S."/>
            <person name="Gibbs R."/>
        </authorList>
    </citation>
    <scope>NUCLEOTIDE SEQUENCE [LARGE SCALE GENOMIC DNA]</scope>
    <source>
        <strain evidence="2">DSM 15272</strain>
    </source>
</reference>
<feature type="region of interest" description="Disordered" evidence="1">
    <location>
        <begin position="365"/>
        <end position="389"/>
    </location>
</feature>
<name>E2SDZ0_9ACTN</name>
<dbReference type="EMBL" id="ACLF03000006">
    <property type="protein sequence ID" value="EFQ82717.1"/>
    <property type="molecule type" value="Genomic_DNA"/>
</dbReference>
<evidence type="ECO:0000313" key="3">
    <source>
        <dbReference type="Proteomes" id="UP000003111"/>
    </source>
</evidence>
<dbReference type="OrthoDB" id="3831289at2"/>